<dbReference type="GO" id="GO:0005694">
    <property type="term" value="C:chromosome"/>
    <property type="evidence" value="ECO:0007669"/>
    <property type="project" value="InterPro"/>
</dbReference>
<reference evidence="2" key="2">
    <citation type="submission" date="2021-04" db="EMBL/GenBank/DDBJ databases">
        <authorList>
            <person name="Gilroy R."/>
        </authorList>
    </citation>
    <scope>NUCLEOTIDE SEQUENCE</scope>
    <source>
        <strain evidence="2">ChiW7-2402</strain>
    </source>
</reference>
<dbReference type="PROSITE" id="PS50965">
    <property type="entry name" value="NERD"/>
    <property type="match status" value="1"/>
</dbReference>
<dbReference type="GO" id="GO:0006265">
    <property type="term" value="P:DNA topological change"/>
    <property type="evidence" value="ECO:0007669"/>
    <property type="project" value="InterPro"/>
</dbReference>
<dbReference type="SUPFAM" id="SSF57783">
    <property type="entry name" value="Zinc beta-ribbon"/>
    <property type="match status" value="1"/>
</dbReference>
<dbReference type="InterPro" id="IPR013498">
    <property type="entry name" value="Topo_IA_Znf"/>
</dbReference>
<accession>A0A9D2G4V9</accession>
<dbReference type="GO" id="GO:0003677">
    <property type="term" value="F:DNA binding"/>
    <property type="evidence" value="ECO:0007669"/>
    <property type="project" value="InterPro"/>
</dbReference>
<evidence type="ECO:0000259" key="1">
    <source>
        <dbReference type="PROSITE" id="PS50965"/>
    </source>
</evidence>
<organism evidence="2 3">
    <name type="scientific">Candidatus Gallimonas intestinavium</name>
    <dbReference type="NCBI Taxonomy" id="2838603"/>
    <lineage>
        <taxon>Bacteria</taxon>
        <taxon>Bacillati</taxon>
        <taxon>Bacillota</taxon>
        <taxon>Clostridia</taxon>
        <taxon>Candidatus Gallimonas</taxon>
    </lineage>
</organism>
<evidence type="ECO:0000313" key="3">
    <source>
        <dbReference type="Proteomes" id="UP000824102"/>
    </source>
</evidence>
<protein>
    <submittedName>
        <fullName evidence="2">NERD domain-containing protein</fullName>
    </submittedName>
</protein>
<evidence type="ECO:0000313" key="2">
    <source>
        <dbReference type="EMBL" id="HIZ72341.1"/>
    </source>
</evidence>
<feature type="domain" description="NERD" evidence="1">
    <location>
        <begin position="27"/>
        <end position="148"/>
    </location>
</feature>
<dbReference type="AlphaFoldDB" id="A0A9D2G4V9"/>
<comment type="caution">
    <text evidence="2">The sequence shown here is derived from an EMBL/GenBank/DDBJ whole genome shotgun (WGS) entry which is preliminary data.</text>
</comment>
<dbReference type="Pfam" id="PF01396">
    <property type="entry name" value="Zn_ribbon_Top1"/>
    <property type="match status" value="1"/>
</dbReference>
<dbReference type="InterPro" id="IPR011528">
    <property type="entry name" value="NERD"/>
</dbReference>
<sequence length="250" mass="28297">MGYGIFRRMISSLITGVKYIQNQPSVKGRQGESVVSRTLRQCCSSEHDHLLNNILLFDAHTGRSSQVDHILICSNGIFVIETKNYSGIIYGNDLQHEWTQILAYGNTKNKLHSPVKQNATHIYLVKQILQNKYPVHGFVVFVKNNIAHIQSGSVCTPQTLPACIEAFKPVNGTLTDDDKDAIFRRLCIHQESYAVTPREHLDHIRKLQTDLKNDICPRCGGKLLLRKGKYGKFYGCSNYPSCKFTKSIKD</sequence>
<dbReference type="GO" id="GO:0003916">
    <property type="term" value="F:DNA topoisomerase activity"/>
    <property type="evidence" value="ECO:0007669"/>
    <property type="project" value="InterPro"/>
</dbReference>
<reference evidence="2" key="1">
    <citation type="journal article" date="2021" name="PeerJ">
        <title>Extensive microbial diversity within the chicken gut microbiome revealed by metagenomics and culture.</title>
        <authorList>
            <person name="Gilroy R."/>
            <person name="Ravi A."/>
            <person name="Getino M."/>
            <person name="Pursley I."/>
            <person name="Horton D.L."/>
            <person name="Alikhan N.F."/>
            <person name="Baker D."/>
            <person name="Gharbi K."/>
            <person name="Hall N."/>
            <person name="Watson M."/>
            <person name="Adriaenssens E.M."/>
            <person name="Foster-Nyarko E."/>
            <person name="Jarju S."/>
            <person name="Secka A."/>
            <person name="Antonio M."/>
            <person name="Oren A."/>
            <person name="Chaudhuri R.R."/>
            <person name="La Ragione R."/>
            <person name="Hildebrand F."/>
            <person name="Pallen M.J."/>
        </authorList>
    </citation>
    <scope>NUCLEOTIDE SEQUENCE</scope>
    <source>
        <strain evidence="2">ChiW7-2402</strain>
    </source>
</reference>
<gene>
    <name evidence="2" type="ORF">H9964_02030</name>
</gene>
<proteinExistence type="predicted"/>
<dbReference type="EMBL" id="DXBB01000038">
    <property type="protein sequence ID" value="HIZ72341.1"/>
    <property type="molecule type" value="Genomic_DNA"/>
</dbReference>
<dbReference type="Pfam" id="PF08378">
    <property type="entry name" value="NERD"/>
    <property type="match status" value="1"/>
</dbReference>
<name>A0A9D2G4V9_9FIRM</name>
<dbReference type="Gene3D" id="3.30.65.10">
    <property type="entry name" value="Bacterial Topoisomerase I, domain 1"/>
    <property type="match status" value="1"/>
</dbReference>
<dbReference type="Proteomes" id="UP000824102">
    <property type="component" value="Unassembled WGS sequence"/>
</dbReference>